<keyword evidence="1" id="KW-0812">Transmembrane</keyword>
<accession>A0A9L0KGW1</accession>
<evidence type="ECO:0000313" key="3">
    <source>
        <dbReference type="Proteomes" id="UP000694387"/>
    </source>
</evidence>
<protein>
    <submittedName>
        <fullName evidence="2">PIGB opposite strand 1</fullName>
    </submittedName>
</protein>
<reference evidence="2 3" key="1">
    <citation type="journal article" date="2020" name="Nat. Commun.">
        <title>Donkey genomes provide new insights into domestication and selection for coat color.</title>
        <authorList>
            <person name="Wang"/>
            <person name="C."/>
            <person name="Li"/>
            <person name="H."/>
            <person name="Guo"/>
            <person name="Y."/>
            <person name="Huang"/>
            <person name="J."/>
            <person name="Sun"/>
            <person name="Y."/>
            <person name="Min"/>
            <person name="J."/>
            <person name="Wang"/>
            <person name="J."/>
            <person name="Fang"/>
            <person name="X."/>
            <person name="Zhao"/>
            <person name="Z."/>
            <person name="Wang"/>
            <person name="S."/>
            <person name="Zhang"/>
            <person name="Y."/>
            <person name="Liu"/>
            <person name="Q."/>
            <person name="Jiang"/>
            <person name="Q."/>
            <person name="Wang"/>
            <person name="X."/>
            <person name="Guo"/>
            <person name="Y."/>
            <person name="Yang"/>
            <person name="C."/>
            <person name="Wang"/>
            <person name="Y."/>
            <person name="Tian"/>
            <person name="F."/>
            <person name="Zhuang"/>
            <person name="G."/>
            <person name="Fan"/>
            <person name="Y."/>
            <person name="Gao"/>
            <person name="Q."/>
            <person name="Li"/>
            <person name="Y."/>
            <person name="Ju"/>
            <person name="Z."/>
            <person name="Li"/>
            <person name="J."/>
            <person name="Li"/>
            <person name="R."/>
            <person name="Hou"/>
            <person name="M."/>
            <person name="Yang"/>
            <person name="G."/>
            <person name="Liu"/>
            <person name="G."/>
            <person name="Liu"/>
            <person name="W."/>
            <person name="Guo"/>
            <person name="J."/>
            <person name="Pan"/>
            <person name="S."/>
            <person name="Fan"/>
            <person name="G."/>
            <person name="Zhang"/>
            <person name="W."/>
            <person name="Zhang"/>
            <person name="R."/>
            <person name="Yu"/>
            <person name="J."/>
            <person name="Zhang"/>
            <person name="X."/>
            <person name="Yin"/>
            <person name="Q."/>
            <person name="Ji"/>
            <person name="C."/>
            <person name="Jin"/>
            <person name="Y."/>
            <person name="Yue"/>
            <person name="G."/>
            <person name="Liu"/>
            <person name="M."/>
            <person name="Xu"/>
            <person name="J."/>
            <person name="Liu"/>
            <person name="S."/>
            <person name="Jordana"/>
            <person name="J."/>
            <person name="Noce"/>
            <person name="A."/>
            <person name="Amills"/>
            <person name="M."/>
            <person name="Wu"/>
            <person name="D.D."/>
            <person name="Li"/>
            <person name="S."/>
            <person name="Zhou"/>
            <person name="X. and Zhong"/>
            <person name="J."/>
        </authorList>
    </citation>
    <scope>NUCLEOTIDE SEQUENCE [LARGE SCALE GENOMIC DNA]</scope>
</reference>
<reference evidence="2" key="3">
    <citation type="submission" date="2025-09" db="UniProtKB">
        <authorList>
            <consortium name="Ensembl"/>
        </authorList>
    </citation>
    <scope>IDENTIFICATION</scope>
</reference>
<evidence type="ECO:0000313" key="2">
    <source>
        <dbReference type="Ensembl" id="ENSEASP00005060730.1"/>
    </source>
</evidence>
<dbReference type="InterPro" id="IPR057394">
    <property type="entry name" value="PIGBOS1"/>
</dbReference>
<keyword evidence="1" id="KW-0472">Membrane</keyword>
<keyword evidence="3" id="KW-1185">Reference proteome</keyword>
<keyword evidence="1" id="KW-1133">Transmembrane helix</keyword>
<proteinExistence type="predicted"/>
<feature type="transmembrane region" description="Helical" evidence="1">
    <location>
        <begin position="138"/>
        <end position="157"/>
    </location>
</feature>
<name>A0A9L0KGW1_EQUAS</name>
<dbReference type="AlphaFoldDB" id="A0A9L0KGW1"/>
<organism evidence="2 3">
    <name type="scientific">Equus asinus</name>
    <name type="common">Donkey</name>
    <name type="synonym">Equus africanus asinus</name>
    <dbReference type="NCBI Taxonomy" id="9793"/>
    <lineage>
        <taxon>Eukaryota</taxon>
        <taxon>Metazoa</taxon>
        <taxon>Chordata</taxon>
        <taxon>Craniata</taxon>
        <taxon>Vertebrata</taxon>
        <taxon>Euteleostomi</taxon>
        <taxon>Mammalia</taxon>
        <taxon>Eutheria</taxon>
        <taxon>Laurasiatheria</taxon>
        <taxon>Perissodactyla</taxon>
        <taxon>Equidae</taxon>
        <taxon>Equus</taxon>
    </lineage>
</organism>
<dbReference type="Ensembl" id="ENSEAST00005060034.1">
    <property type="protein sequence ID" value="ENSEASP00005060730.1"/>
    <property type="gene ID" value="ENSEASG00005033219.1"/>
</dbReference>
<evidence type="ECO:0000256" key="1">
    <source>
        <dbReference type="SAM" id="Phobius"/>
    </source>
</evidence>
<dbReference type="Pfam" id="PF23670">
    <property type="entry name" value="PIGBOS1"/>
    <property type="match status" value="1"/>
</dbReference>
<gene>
    <name evidence="2" type="primary">PIGBOS1</name>
</gene>
<dbReference type="Proteomes" id="UP000694387">
    <property type="component" value="Chromosome 2"/>
</dbReference>
<sequence length="182" mass="20412">RELGPAASPFPPSQSSHFSFSKTILLFPVLRFPEGEVARRTASNNAKYRVVEAAGIENPVSSALRFLATLSSRWSPRSDSAASATLLPPRHSPPRRPGLSWGLRSEEISWMWSVISHSHLCALRFVEKMFGRLTLPQLLFASILGIAGGIYIYQPIFEQYSRDQKELKEKLKLAQESEEKKS</sequence>
<reference evidence="2" key="2">
    <citation type="submission" date="2025-08" db="UniProtKB">
        <authorList>
            <consortium name="Ensembl"/>
        </authorList>
    </citation>
    <scope>IDENTIFICATION</scope>
</reference>
<dbReference type="GeneTree" id="ENSGT00760000120436"/>